<comment type="similarity">
    <text evidence="1">Belongs to the metallophosphoesterase superfamily. YfcE family.</text>
</comment>
<feature type="domain" description="Calcineurin-like phosphoesterase" evidence="2">
    <location>
        <begin position="44"/>
        <end position="207"/>
    </location>
</feature>
<dbReference type="Proteomes" id="UP000501891">
    <property type="component" value="Chromosome"/>
</dbReference>
<organism evidence="3 4">
    <name type="scientific">Aerophototrophica crusticola</name>
    <dbReference type="NCBI Taxonomy" id="1709002"/>
    <lineage>
        <taxon>Bacteria</taxon>
        <taxon>Pseudomonadati</taxon>
        <taxon>Pseudomonadota</taxon>
        <taxon>Alphaproteobacteria</taxon>
        <taxon>Rhodospirillales</taxon>
        <taxon>Rhodospirillaceae</taxon>
        <taxon>Aerophototrophica</taxon>
    </lineage>
</organism>
<dbReference type="InterPro" id="IPR024654">
    <property type="entry name" value="Calcineurin-like_PHP_lpxH"/>
</dbReference>
<dbReference type="EMBL" id="CP051775">
    <property type="protein sequence ID" value="QJE74273.1"/>
    <property type="molecule type" value="Genomic_DNA"/>
</dbReference>
<dbReference type="PIRSF" id="PIRSF000883">
    <property type="entry name" value="Pesterase_MJ0912"/>
    <property type="match status" value="1"/>
</dbReference>
<reference evidence="3" key="1">
    <citation type="submission" date="2020-04" db="EMBL/GenBank/DDBJ databases">
        <title>A desert anoxygenic phototrophic bacterium fixes CO2 using RubisCO under aerobic conditions.</title>
        <authorList>
            <person name="Tang K."/>
        </authorList>
    </citation>
    <scope>NUCLEOTIDE SEQUENCE [LARGE SCALE GENOMIC DNA]</scope>
    <source>
        <strain evidence="3">MIMtkB3</strain>
    </source>
</reference>
<keyword evidence="4" id="KW-1185">Reference proteome</keyword>
<evidence type="ECO:0000256" key="1">
    <source>
        <dbReference type="ARBA" id="ARBA00008950"/>
    </source>
</evidence>
<name>A0A858RAW8_9PROT</name>
<dbReference type="KEGG" id="acru:HHL28_15365"/>
<proteinExistence type="inferred from homology"/>
<dbReference type="SUPFAM" id="SSF56300">
    <property type="entry name" value="Metallo-dependent phosphatases"/>
    <property type="match status" value="1"/>
</dbReference>
<evidence type="ECO:0000259" key="2">
    <source>
        <dbReference type="Pfam" id="PF12850"/>
    </source>
</evidence>
<dbReference type="Gene3D" id="3.60.21.10">
    <property type="match status" value="1"/>
</dbReference>
<dbReference type="InterPro" id="IPR029052">
    <property type="entry name" value="Metallo-depent_PP-like"/>
</dbReference>
<dbReference type="InterPro" id="IPR011152">
    <property type="entry name" value="Pesterase_MJ0912"/>
</dbReference>
<dbReference type="CDD" id="cd00838">
    <property type="entry name" value="MPP_superfamily"/>
    <property type="match status" value="1"/>
</dbReference>
<evidence type="ECO:0000313" key="4">
    <source>
        <dbReference type="Proteomes" id="UP000501891"/>
    </source>
</evidence>
<dbReference type="AlphaFoldDB" id="A0A858RAW8"/>
<accession>A0A858RAW8</accession>
<protein>
    <submittedName>
        <fullName evidence="3">Metallophosphoesterase family protein</fullName>
    </submittedName>
</protein>
<evidence type="ECO:0000313" key="3">
    <source>
        <dbReference type="EMBL" id="QJE74273.1"/>
    </source>
</evidence>
<sequence>MNEPSPCWPLIRADGPVLVFGGPYSNLHATQALWAEAERLGIPPSRTICTGDVVAYGAHPAETVALVRAWGIPVVAGNVEESLGAGADDCGCGFAEGTACDLASVRWYRHADRALGRGERAWMRDLPGRIDLEVGGKRLAVVHGAPSAVNRFLFPSAGDGELAAEIALTGCDGVVAGHSGIPFTRIVDGRVWHNAGVVGMPADDGTPEVWFSLLVPEAGGLRLEHRRLSYDWRAAQAAMRAADLPEGYAAALGTGIWPSDDILPPMERSVRGMRWEPESILLG</sequence>
<dbReference type="Pfam" id="PF12850">
    <property type="entry name" value="Metallophos_2"/>
    <property type="match status" value="1"/>
</dbReference>
<gene>
    <name evidence="3" type="ORF">HHL28_15365</name>
</gene>